<keyword evidence="4" id="KW-0227">DNA damage</keyword>
<reference evidence="9" key="1">
    <citation type="submission" date="2018-06" db="EMBL/GenBank/DDBJ databases">
        <authorList>
            <person name="Zhirakovskaya E."/>
        </authorList>
    </citation>
    <scope>NUCLEOTIDE SEQUENCE</scope>
</reference>
<protein>
    <recommendedName>
        <fullName evidence="2">DNA repair protein RecN</fullName>
    </recommendedName>
    <alternativeName>
        <fullName evidence="7">Recombination protein N</fullName>
    </alternativeName>
</protein>
<gene>
    <name evidence="9" type="ORF">MNBD_BACTEROID05-1004</name>
</gene>
<evidence type="ECO:0000259" key="8">
    <source>
        <dbReference type="Pfam" id="PF13476"/>
    </source>
</evidence>
<evidence type="ECO:0000256" key="1">
    <source>
        <dbReference type="ARBA" id="ARBA00009441"/>
    </source>
</evidence>
<evidence type="ECO:0000256" key="5">
    <source>
        <dbReference type="ARBA" id="ARBA00022840"/>
    </source>
</evidence>
<dbReference type="GO" id="GO:0005524">
    <property type="term" value="F:ATP binding"/>
    <property type="evidence" value="ECO:0007669"/>
    <property type="project" value="UniProtKB-KW"/>
</dbReference>
<evidence type="ECO:0000256" key="3">
    <source>
        <dbReference type="ARBA" id="ARBA00022741"/>
    </source>
</evidence>
<dbReference type="InterPro" id="IPR027417">
    <property type="entry name" value="P-loop_NTPase"/>
</dbReference>
<proteinExistence type="inferred from homology"/>
<dbReference type="EMBL" id="UOEN01000229">
    <property type="protein sequence ID" value="VAW14621.1"/>
    <property type="molecule type" value="Genomic_DNA"/>
</dbReference>
<evidence type="ECO:0000256" key="2">
    <source>
        <dbReference type="ARBA" id="ARBA00021315"/>
    </source>
</evidence>
<dbReference type="AlphaFoldDB" id="A0A3B0T7D9"/>
<dbReference type="SUPFAM" id="SSF52540">
    <property type="entry name" value="P-loop containing nucleoside triphosphate hydrolases"/>
    <property type="match status" value="1"/>
</dbReference>
<accession>A0A3B0T7D9</accession>
<dbReference type="InterPro" id="IPR038729">
    <property type="entry name" value="Rad50/SbcC_AAA"/>
</dbReference>
<evidence type="ECO:0000256" key="7">
    <source>
        <dbReference type="ARBA" id="ARBA00033408"/>
    </source>
</evidence>
<name>A0A3B0T7D9_9ZZZZ</name>
<keyword evidence="3" id="KW-0547">Nucleotide-binding</keyword>
<dbReference type="PANTHER" id="PTHR11059:SF0">
    <property type="entry name" value="DNA REPAIR PROTEIN RECN"/>
    <property type="match status" value="1"/>
</dbReference>
<feature type="domain" description="Rad50/SbcC-type AAA" evidence="8">
    <location>
        <begin position="4"/>
        <end position="279"/>
    </location>
</feature>
<feature type="non-terminal residue" evidence="9">
    <location>
        <position position="289"/>
    </location>
</feature>
<keyword evidence="5" id="KW-0067">ATP-binding</keyword>
<keyword evidence="6" id="KW-0234">DNA repair</keyword>
<sequence>MLSQLTIKNFGLIDNLSLELDAKLNCLTGETGAGKSIIIDALRIVLGERFSSSFIRDAQKPSSLEAVFESLPPELKSVEILKDYFEEDDSLIMQRTFQPDGRSKIKINGATVPLSHLKQVGNLLIDFHGPHDHQMLLSSDYHLGMLDALVNFNSDLVNYTKCFETYRETKRKLLELSAVGQTRNREIDMLKFQVKELEQISLEEKDYQENVINQAKVDNMEKLNESTAQILNSLSNNDGNIDAKISDLFAPMNILLSSDESTKNMMDLLTQFQELSGQLQSDIRSYADG</sequence>
<dbReference type="Pfam" id="PF13476">
    <property type="entry name" value="AAA_23"/>
    <property type="match status" value="1"/>
</dbReference>
<dbReference type="GO" id="GO:0006310">
    <property type="term" value="P:DNA recombination"/>
    <property type="evidence" value="ECO:0007669"/>
    <property type="project" value="InterPro"/>
</dbReference>
<evidence type="ECO:0000256" key="4">
    <source>
        <dbReference type="ARBA" id="ARBA00022763"/>
    </source>
</evidence>
<evidence type="ECO:0000256" key="6">
    <source>
        <dbReference type="ARBA" id="ARBA00023204"/>
    </source>
</evidence>
<evidence type="ECO:0000313" key="9">
    <source>
        <dbReference type="EMBL" id="VAW14621.1"/>
    </source>
</evidence>
<dbReference type="PANTHER" id="PTHR11059">
    <property type="entry name" value="DNA REPAIR PROTEIN RECN"/>
    <property type="match status" value="1"/>
</dbReference>
<dbReference type="Gene3D" id="3.40.50.300">
    <property type="entry name" value="P-loop containing nucleotide triphosphate hydrolases"/>
    <property type="match status" value="1"/>
</dbReference>
<dbReference type="CDD" id="cd03241">
    <property type="entry name" value="ABC_RecN"/>
    <property type="match status" value="1"/>
</dbReference>
<dbReference type="GO" id="GO:0006302">
    <property type="term" value="P:double-strand break repair"/>
    <property type="evidence" value="ECO:0007669"/>
    <property type="project" value="InterPro"/>
</dbReference>
<dbReference type="InterPro" id="IPR004604">
    <property type="entry name" value="DNA_recomb/repair_RecN"/>
</dbReference>
<organism evidence="9">
    <name type="scientific">hydrothermal vent metagenome</name>
    <dbReference type="NCBI Taxonomy" id="652676"/>
    <lineage>
        <taxon>unclassified sequences</taxon>
        <taxon>metagenomes</taxon>
        <taxon>ecological metagenomes</taxon>
    </lineage>
</organism>
<comment type="similarity">
    <text evidence="1">Belongs to the RecN family.</text>
</comment>
<dbReference type="GO" id="GO:0016887">
    <property type="term" value="F:ATP hydrolysis activity"/>
    <property type="evidence" value="ECO:0007669"/>
    <property type="project" value="InterPro"/>
</dbReference>